<sequence>MSAKDRGKKGKPLKRRTETKPVRTTFPVYAEGKSTEPEYIDALKRLPEFTEAVSVDVSIEEAGATPMRLVESACADKRRADLDIDFYWCVFDVEFPQNHPHLDRARQMATDNGVRLAISNPCFEIWLILHHCRHAGHISTDGAIQLRRELDGSDGKHLDGPLYMKLADDAVRHAQSLREKHRRDGTEFPDDNPSSSVDLFVTHLRQEVRSAMENLRTATHP</sequence>
<feature type="compositionally biased region" description="Basic residues" evidence="1">
    <location>
        <begin position="1"/>
        <end position="14"/>
    </location>
</feature>
<dbReference type="Pfam" id="PF13707">
    <property type="entry name" value="RloB"/>
    <property type="match status" value="1"/>
</dbReference>
<dbReference type="Proteomes" id="UP000655751">
    <property type="component" value="Unassembled WGS sequence"/>
</dbReference>
<feature type="region of interest" description="Disordered" evidence="1">
    <location>
        <begin position="1"/>
        <end position="20"/>
    </location>
</feature>
<name>A0A931IGW3_9NOCA</name>
<proteinExistence type="predicted"/>
<protein>
    <submittedName>
        <fullName evidence="3">RloB domain-containing protein</fullName>
    </submittedName>
</protein>
<dbReference type="EMBL" id="JADMLG010000022">
    <property type="protein sequence ID" value="MBH0781199.1"/>
    <property type="molecule type" value="Genomic_DNA"/>
</dbReference>
<evidence type="ECO:0000313" key="2">
    <source>
        <dbReference type="EMBL" id="MBH0776819.1"/>
    </source>
</evidence>
<evidence type="ECO:0000313" key="4">
    <source>
        <dbReference type="Proteomes" id="UP000655751"/>
    </source>
</evidence>
<accession>A0A931IGW3</accession>
<dbReference type="RefSeq" id="WP_196149124.1">
    <property type="nucleotide sequence ID" value="NZ_JADMLG010000003.1"/>
</dbReference>
<reference evidence="3" key="1">
    <citation type="submission" date="2020-11" db="EMBL/GenBank/DDBJ databases">
        <title>Nocardia NEAU-351.nov., a novel actinomycete isolated from the cow dung.</title>
        <authorList>
            <person name="Zhang X."/>
        </authorList>
    </citation>
    <scope>NUCLEOTIDE SEQUENCE</scope>
    <source>
        <strain evidence="3">NEAU-351</strain>
    </source>
</reference>
<dbReference type="InterPro" id="IPR025591">
    <property type="entry name" value="RloB"/>
</dbReference>
<dbReference type="EMBL" id="JADMLG010000003">
    <property type="protein sequence ID" value="MBH0776819.1"/>
    <property type="molecule type" value="Genomic_DNA"/>
</dbReference>
<gene>
    <name evidence="2" type="ORF">IT779_11035</name>
    <name evidence="3" type="ORF">IT779_33495</name>
</gene>
<organism evidence="3 4">
    <name type="scientific">Nocardia bovistercoris</name>
    <dbReference type="NCBI Taxonomy" id="2785916"/>
    <lineage>
        <taxon>Bacteria</taxon>
        <taxon>Bacillati</taxon>
        <taxon>Actinomycetota</taxon>
        <taxon>Actinomycetes</taxon>
        <taxon>Mycobacteriales</taxon>
        <taxon>Nocardiaceae</taxon>
        <taxon>Nocardia</taxon>
    </lineage>
</organism>
<dbReference type="AlphaFoldDB" id="A0A931IGW3"/>
<evidence type="ECO:0000256" key="1">
    <source>
        <dbReference type="SAM" id="MobiDB-lite"/>
    </source>
</evidence>
<keyword evidence="4" id="KW-1185">Reference proteome</keyword>
<comment type="caution">
    <text evidence="3">The sequence shown here is derived from an EMBL/GenBank/DDBJ whole genome shotgun (WGS) entry which is preliminary data.</text>
</comment>
<evidence type="ECO:0000313" key="3">
    <source>
        <dbReference type="EMBL" id="MBH0781199.1"/>
    </source>
</evidence>